<organism evidence="1">
    <name type="scientific">Tanacetum cinerariifolium</name>
    <name type="common">Dalmatian daisy</name>
    <name type="synonym">Chrysanthemum cinerariifolium</name>
    <dbReference type="NCBI Taxonomy" id="118510"/>
    <lineage>
        <taxon>Eukaryota</taxon>
        <taxon>Viridiplantae</taxon>
        <taxon>Streptophyta</taxon>
        <taxon>Embryophyta</taxon>
        <taxon>Tracheophyta</taxon>
        <taxon>Spermatophyta</taxon>
        <taxon>Magnoliopsida</taxon>
        <taxon>eudicotyledons</taxon>
        <taxon>Gunneridae</taxon>
        <taxon>Pentapetalae</taxon>
        <taxon>asterids</taxon>
        <taxon>campanulids</taxon>
        <taxon>Asterales</taxon>
        <taxon>Asteraceae</taxon>
        <taxon>Asteroideae</taxon>
        <taxon>Anthemideae</taxon>
        <taxon>Anthemidinae</taxon>
        <taxon>Tanacetum</taxon>
    </lineage>
</organism>
<dbReference type="Gene3D" id="2.40.70.10">
    <property type="entry name" value="Acid Proteases"/>
    <property type="match status" value="1"/>
</dbReference>
<gene>
    <name evidence="1" type="ORF">Tci_003175</name>
</gene>
<dbReference type="CDD" id="cd00303">
    <property type="entry name" value="retropepsin_like"/>
    <property type="match status" value="1"/>
</dbReference>
<dbReference type="PANTHER" id="PTHR33067">
    <property type="entry name" value="RNA-DIRECTED DNA POLYMERASE-RELATED"/>
    <property type="match status" value="1"/>
</dbReference>
<reference evidence="1" key="1">
    <citation type="journal article" date="2019" name="Sci. Rep.">
        <title>Draft genome of Tanacetum cinerariifolium, the natural source of mosquito coil.</title>
        <authorList>
            <person name="Yamashiro T."/>
            <person name="Shiraishi A."/>
            <person name="Satake H."/>
            <person name="Nakayama K."/>
        </authorList>
    </citation>
    <scope>NUCLEOTIDE SEQUENCE</scope>
</reference>
<accession>A0A6L2J3X3</accession>
<dbReference type="InterPro" id="IPR021109">
    <property type="entry name" value="Peptidase_aspartic_dom_sf"/>
</dbReference>
<evidence type="ECO:0008006" key="2">
    <source>
        <dbReference type="Google" id="ProtNLM"/>
    </source>
</evidence>
<dbReference type="EMBL" id="BKCJ010000228">
    <property type="protein sequence ID" value="GEU31197.1"/>
    <property type="molecule type" value="Genomic_DNA"/>
</dbReference>
<protein>
    <recommendedName>
        <fullName evidence="2">Reverse transcriptase domain-containing protein</fullName>
    </recommendedName>
</protein>
<proteinExistence type="predicted"/>
<evidence type="ECO:0000313" key="1">
    <source>
        <dbReference type="EMBL" id="GEU31197.1"/>
    </source>
</evidence>
<name>A0A6L2J3X3_TANCI</name>
<dbReference type="Pfam" id="PF08284">
    <property type="entry name" value="RVP_2"/>
    <property type="match status" value="1"/>
</dbReference>
<dbReference type="AlphaFoldDB" id="A0A6L2J3X3"/>
<sequence length="674" mass="77151">MCFNKALADLGASVSVMPYSTYTTLGLGDLIPTKLIVELANRTVKRLKRIAKNMLIGIDKFIFLVDFIILDIPEDFKTPLILGRPFLSTAHAVVNLFKAKITLSVRNDKIFFKSNKPTSNIIKRVYALSLIKSTELDLETRLMGDELRKNKLQDPNIEDFIELNDPNEPIKHRRNQVKVFVPTIDEGQPCDGYHDSCTCPQCEIILLNGICINCTYGDGKPITCYVCDGPLRGGFCLFCDSKAENSFTCNPNAYSFNDTSRNFNHFPQPRNRATIKTIMIINKELAEYINSSSWNRPTFFSYDEEHSVQYKEYLANFSNFDIRQLIREECGIEVCEKQKQNMEDTVLELLEVCRQKEFYCMYNDVDDLIESALNSKLLSINLRSQQEVKNVVEQPTECGTQSDEVIDFSAKNLLPIPSEYEATSDDESECHVPIENESSPVFTIFSNPLFDDNDDFTSSNDESLYDKDIPMEDFKVYLNPLFDDEEIKFSGALMPTSIVNEERIRREHEEYISLIEKIVILKREEIDILTGTDELLPLGIKSEDYDSEGEIHVLEELLVNNSIPFPKNESSNFDHQDNPSFPRPPLKPQDVEFFFDLEPELISAVMNNVDELNEDECFNLGGEINVFANVKDDDYFPFIFVIRIFLLYLVYPEVSPLLLSVGSEDTIFNPGISF</sequence>
<comment type="caution">
    <text evidence="1">The sequence shown here is derived from an EMBL/GenBank/DDBJ whole genome shotgun (WGS) entry which is preliminary data.</text>
</comment>